<dbReference type="GO" id="GO:0016137">
    <property type="term" value="P:glycoside metabolic process"/>
    <property type="evidence" value="ECO:0007669"/>
    <property type="project" value="UniProtKB-ARBA"/>
</dbReference>
<proteinExistence type="predicted"/>
<dbReference type="RefSeq" id="WP_204025914.1">
    <property type="nucleotide sequence ID" value="NZ_BOOW01000018.1"/>
</dbReference>
<dbReference type="PANTHER" id="PTHR12993">
    <property type="entry name" value="N-ACETYLGLUCOSAMINYL-PHOSPHATIDYLINOSITOL DE-N-ACETYLASE-RELATED"/>
    <property type="match status" value="1"/>
</dbReference>
<dbReference type="InterPro" id="IPR003737">
    <property type="entry name" value="GlcNAc_PI_deacetylase-related"/>
</dbReference>
<dbReference type="GO" id="GO:0016811">
    <property type="term" value="F:hydrolase activity, acting on carbon-nitrogen (but not peptide) bonds, in linear amides"/>
    <property type="evidence" value="ECO:0007669"/>
    <property type="project" value="TreeGrafter"/>
</dbReference>
<reference evidence="2" key="1">
    <citation type="submission" date="2021-01" db="EMBL/GenBank/DDBJ databases">
        <title>Whole genome shotgun sequence of Sinosporangium siamense NBRC 109515.</title>
        <authorList>
            <person name="Komaki H."/>
            <person name="Tamura T."/>
        </authorList>
    </citation>
    <scope>NUCLEOTIDE SEQUENCE</scope>
    <source>
        <strain evidence="2">NBRC 109515</strain>
    </source>
</reference>
<dbReference type="PANTHER" id="PTHR12993:SF11">
    <property type="entry name" value="N-ACETYLGLUCOSAMINYL-PHOSPHATIDYLINOSITOL DE-N-ACETYLASE"/>
    <property type="match status" value="1"/>
</dbReference>
<dbReference type="Proteomes" id="UP000606172">
    <property type="component" value="Unassembled WGS sequence"/>
</dbReference>
<dbReference type="SUPFAM" id="SSF102588">
    <property type="entry name" value="LmbE-like"/>
    <property type="match status" value="1"/>
</dbReference>
<evidence type="ECO:0000256" key="1">
    <source>
        <dbReference type="ARBA" id="ARBA00022833"/>
    </source>
</evidence>
<accession>A0A919VC69</accession>
<evidence type="ECO:0000313" key="2">
    <source>
        <dbReference type="EMBL" id="GII92839.1"/>
    </source>
</evidence>
<dbReference type="AlphaFoldDB" id="A0A919VC69"/>
<dbReference type="Gene3D" id="3.40.50.10320">
    <property type="entry name" value="LmbE-like"/>
    <property type="match status" value="1"/>
</dbReference>
<protein>
    <submittedName>
        <fullName evidence="2">PIG-L domain-containing protein</fullName>
    </submittedName>
</protein>
<evidence type="ECO:0000313" key="3">
    <source>
        <dbReference type="Proteomes" id="UP000606172"/>
    </source>
</evidence>
<dbReference type="Pfam" id="PF02585">
    <property type="entry name" value="PIG-L"/>
    <property type="match status" value="1"/>
</dbReference>
<gene>
    <name evidence="2" type="ORF">Ssi02_30700</name>
</gene>
<organism evidence="2 3">
    <name type="scientific">Sinosporangium siamense</name>
    <dbReference type="NCBI Taxonomy" id="1367973"/>
    <lineage>
        <taxon>Bacteria</taxon>
        <taxon>Bacillati</taxon>
        <taxon>Actinomycetota</taxon>
        <taxon>Actinomycetes</taxon>
        <taxon>Streptosporangiales</taxon>
        <taxon>Streptosporangiaceae</taxon>
        <taxon>Sinosporangium</taxon>
    </lineage>
</organism>
<sequence length="224" mass="24805">MSSRRILVVAAHPDDEILGMGGTIAKHALHEGAEVTVLWVSEGSSAQYPGDHQIAERKFAEAEAAAKLLGVSRCIQSGLPDMRLDTLPHIEVNKPIESAVREIRPDTVYTVHPDVNVDHRTVFRSVMVATRPYSTSVRRILTYATTSGVEWTPPFESSFAPTWFSNISSTIDAKVAAFDCYTTETRPWPHPRSARAIRATAESWGTWAGWECAEPFVLVRELSD</sequence>
<dbReference type="EMBL" id="BOOW01000018">
    <property type="protein sequence ID" value="GII92839.1"/>
    <property type="molecule type" value="Genomic_DNA"/>
</dbReference>
<keyword evidence="1" id="KW-0862">Zinc</keyword>
<dbReference type="InterPro" id="IPR024078">
    <property type="entry name" value="LmbE-like_dom_sf"/>
</dbReference>
<comment type="caution">
    <text evidence="2">The sequence shown here is derived from an EMBL/GenBank/DDBJ whole genome shotgun (WGS) entry which is preliminary data.</text>
</comment>
<name>A0A919VC69_9ACTN</name>
<keyword evidence="3" id="KW-1185">Reference proteome</keyword>